<dbReference type="PRINTS" id="PR00190">
    <property type="entry name" value="ACTIN"/>
</dbReference>
<sequence>MSCFEEEVSPVVIDYGTYSIKAGLANQTEPSVEVRNLVGKSKRINIFATEGDVYVGNEVLKCASRFKIIQPIQNGIIVNEPSFDAITDHIFWKELNVYSSAQPVVVIKPSQSPLEEKEEFLCNTFFGNFDVPSLSIRDSAITALFSVGRTTGVIVDSGHAITKIVAIYEGKVIPESTIIVPLAGDHLTEHMVRILSGEDSYYETRAGKEAIRTMKEKACFLAEDYDQEFQNRLKEKNLMETFELPDGQSISVTEEIAQCPELLFNPSLLDGRCKALQYLIEDCIMACNEEVRDALWYNIVLSGGNSMFEGFGERVYSEIKKLAPEGTKVRIICGGRREYQPWKGGSILAKLSSFSQACITKQAYYESGSSIID</sequence>
<dbReference type="Gene3D" id="3.90.640.10">
    <property type="entry name" value="Actin, Chain A, domain 4"/>
    <property type="match status" value="1"/>
</dbReference>
<dbReference type="Pfam" id="PF00022">
    <property type="entry name" value="Actin"/>
    <property type="match status" value="1"/>
</dbReference>
<evidence type="ECO:0000256" key="2">
    <source>
        <dbReference type="RuleBase" id="RU000487"/>
    </source>
</evidence>
<dbReference type="Gene3D" id="3.30.420.40">
    <property type="match status" value="2"/>
</dbReference>
<dbReference type="InterPro" id="IPR043129">
    <property type="entry name" value="ATPase_NBD"/>
</dbReference>
<evidence type="ECO:0000313" key="3">
    <source>
        <dbReference type="EMBL" id="CAI2373026.1"/>
    </source>
</evidence>
<name>A0AAD2CW02_EUPCR</name>
<dbReference type="PANTHER" id="PTHR11937">
    <property type="entry name" value="ACTIN"/>
    <property type="match status" value="1"/>
</dbReference>
<dbReference type="SMART" id="SM00268">
    <property type="entry name" value="ACTIN"/>
    <property type="match status" value="1"/>
</dbReference>
<protein>
    <recommendedName>
        <fullName evidence="5">Actin</fullName>
    </recommendedName>
</protein>
<evidence type="ECO:0000313" key="4">
    <source>
        <dbReference type="Proteomes" id="UP001295684"/>
    </source>
</evidence>
<dbReference type="AlphaFoldDB" id="A0AAD2CW02"/>
<comment type="catalytic activity">
    <reaction evidence="1">
        <text>ATP + H2O = ADP + phosphate + H(+)</text>
        <dbReference type="Rhea" id="RHEA:13065"/>
        <dbReference type="ChEBI" id="CHEBI:15377"/>
        <dbReference type="ChEBI" id="CHEBI:15378"/>
        <dbReference type="ChEBI" id="CHEBI:30616"/>
        <dbReference type="ChEBI" id="CHEBI:43474"/>
        <dbReference type="ChEBI" id="CHEBI:456216"/>
    </reaction>
</comment>
<evidence type="ECO:0008006" key="5">
    <source>
        <dbReference type="Google" id="ProtNLM"/>
    </source>
</evidence>
<gene>
    <name evidence="3" type="ORF">ECRASSUSDP1_LOCUS14364</name>
</gene>
<comment type="similarity">
    <text evidence="2">Belongs to the actin family.</text>
</comment>
<dbReference type="InterPro" id="IPR004000">
    <property type="entry name" value="Actin"/>
</dbReference>
<dbReference type="Proteomes" id="UP001295684">
    <property type="component" value="Unassembled WGS sequence"/>
</dbReference>
<dbReference type="EMBL" id="CAMPGE010014350">
    <property type="protein sequence ID" value="CAI2373026.1"/>
    <property type="molecule type" value="Genomic_DNA"/>
</dbReference>
<reference evidence="3" key="1">
    <citation type="submission" date="2023-07" db="EMBL/GenBank/DDBJ databases">
        <authorList>
            <consortium name="AG Swart"/>
            <person name="Singh M."/>
            <person name="Singh A."/>
            <person name="Seah K."/>
            <person name="Emmerich C."/>
        </authorList>
    </citation>
    <scope>NUCLEOTIDE SEQUENCE</scope>
    <source>
        <strain evidence="3">DP1</strain>
    </source>
</reference>
<proteinExistence type="inferred from homology"/>
<keyword evidence="4" id="KW-1185">Reference proteome</keyword>
<comment type="caution">
    <text evidence="3">The sequence shown here is derived from an EMBL/GenBank/DDBJ whole genome shotgun (WGS) entry which is preliminary data.</text>
</comment>
<organism evidence="3 4">
    <name type="scientific">Euplotes crassus</name>
    <dbReference type="NCBI Taxonomy" id="5936"/>
    <lineage>
        <taxon>Eukaryota</taxon>
        <taxon>Sar</taxon>
        <taxon>Alveolata</taxon>
        <taxon>Ciliophora</taxon>
        <taxon>Intramacronucleata</taxon>
        <taxon>Spirotrichea</taxon>
        <taxon>Hypotrichia</taxon>
        <taxon>Euplotida</taxon>
        <taxon>Euplotidae</taxon>
        <taxon>Moneuplotes</taxon>
    </lineage>
</organism>
<dbReference type="SUPFAM" id="SSF53067">
    <property type="entry name" value="Actin-like ATPase domain"/>
    <property type="match status" value="2"/>
</dbReference>
<evidence type="ECO:0000256" key="1">
    <source>
        <dbReference type="ARBA" id="ARBA00049360"/>
    </source>
</evidence>
<accession>A0AAD2CW02</accession>